<dbReference type="AlphaFoldDB" id="A0A2A2KLK3"/>
<accession>A0A2A2KLK3</accession>
<keyword evidence="3" id="KW-1185">Reference proteome</keyword>
<name>A0A2A2KLK3_9BILA</name>
<dbReference type="EMBL" id="LIAE01008266">
    <property type="protein sequence ID" value="PAV74854.1"/>
    <property type="molecule type" value="Genomic_DNA"/>
</dbReference>
<feature type="region of interest" description="Disordered" evidence="1">
    <location>
        <begin position="91"/>
        <end position="116"/>
    </location>
</feature>
<evidence type="ECO:0000256" key="1">
    <source>
        <dbReference type="SAM" id="MobiDB-lite"/>
    </source>
</evidence>
<proteinExistence type="predicted"/>
<organism evidence="2 3">
    <name type="scientific">Diploscapter pachys</name>
    <dbReference type="NCBI Taxonomy" id="2018661"/>
    <lineage>
        <taxon>Eukaryota</taxon>
        <taxon>Metazoa</taxon>
        <taxon>Ecdysozoa</taxon>
        <taxon>Nematoda</taxon>
        <taxon>Chromadorea</taxon>
        <taxon>Rhabditida</taxon>
        <taxon>Rhabditina</taxon>
        <taxon>Rhabditomorpha</taxon>
        <taxon>Rhabditoidea</taxon>
        <taxon>Rhabditidae</taxon>
        <taxon>Diploscapter</taxon>
    </lineage>
</organism>
<comment type="caution">
    <text evidence="2">The sequence shown here is derived from an EMBL/GenBank/DDBJ whole genome shotgun (WGS) entry which is preliminary data.</text>
</comment>
<feature type="compositionally biased region" description="Basic and acidic residues" evidence="1">
    <location>
        <begin position="101"/>
        <end position="111"/>
    </location>
</feature>
<protein>
    <submittedName>
        <fullName evidence="2">Uncharacterized protein</fullName>
    </submittedName>
</protein>
<reference evidence="2 3" key="1">
    <citation type="journal article" date="2017" name="Curr. Biol.">
        <title>Genome architecture and evolution of a unichromosomal asexual nematode.</title>
        <authorList>
            <person name="Fradin H."/>
            <person name="Zegar C."/>
            <person name="Gutwein M."/>
            <person name="Lucas J."/>
            <person name="Kovtun M."/>
            <person name="Corcoran D."/>
            <person name="Baugh L.R."/>
            <person name="Kiontke K."/>
            <person name="Gunsalus K."/>
            <person name="Fitch D.H."/>
            <person name="Piano F."/>
        </authorList>
    </citation>
    <scope>NUCLEOTIDE SEQUENCE [LARGE SCALE GENOMIC DNA]</scope>
    <source>
        <strain evidence="2">PF1309</strain>
    </source>
</reference>
<gene>
    <name evidence="2" type="ORF">WR25_14118</name>
</gene>
<evidence type="ECO:0000313" key="2">
    <source>
        <dbReference type="EMBL" id="PAV74854.1"/>
    </source>
</evidence>
<sequence length="246" mass="27369">MQRAMYQQVRGMFLHANALFGRLAFAYPMRKHDIAQQQLAIVAILADRIDQIRLHHGKGQDVGRLVFLPILTVERVDLIVGSQADADLDGRRRSEQFAMRRPLDRRARGPDGEPIPIKGVGPGHLMGEFDMDHSSIASFRSRRGMHTPLEALMGVECEIGFLAGDRNDPQLRVAHEVSNQRSRLGEIDAANANHSADGFPERDGGGQAVGFPIHPARKMPRFRLARDHCDDRGGIDEQCHSSLSES</sequence>
<dbReference type="Proteomes" id="UP000218231">
    <property type="component" value="Unassembled WGS sequence"/>
</dbReference>
<evidence type="ECO:0000313" key="3">
    <source>
        <dbReference type="Proteomes" id="UP000218231"/>
    </source>
</evidence>